<dbReference type="EMBL" id="MRZV01001261">
    <property type="protein sequence ID" value="PIK39232.1"/>
    <property type="molecule type" value="Genomic_DNA"/>
</dbReference>
<dbReference type="Pfam" id="PF16159">
    <property type="entry name" value="FOXP-CC"/>
    <property type="match status" value="1"/>
</dbReference>
<dbReference type="PROSITE" id="PS50039">
    <property type="entry name" value="FORK_HEAD_3"/>
    <property type="match status" value="1"/>
</dbReference>
<evidence type="ECO:0000313" key="9">
    <source>
        <dbReference type="EMBL" id="PIK39232.1"/>
    </source>
</evidence>
<sequence length="385" mass="43220">MSAAELQALWKEVATTSHEDGKSTTTSYVSSPGVTSLSGHPRPALLNGMHEGVLMHPGYLLAPHGLLLSGEEAAFTATTHPLYAHGMCKWPGCETVCEDFLSFLKHLNTEHTLDDRSTAQARVQMQVVNQLEIQLTKERDRLAAMMAHLHMRPSESKHDRATSKQISQKPPESSPPPPSSKSIPSLPLSSSILHCSSPSPQVTSSPVSLSFPVSVSPLSQEHIPTSHHVTPGGPIRRRTSEKYGLSLSADRLVIRRWFGALILQAAGFSSQQHRGSRHENEFRRILVKFTRLLLVVIKVKKTANDSDLRLFFGTEIHHNAEFYKNTDVRPPFTYAALIRQAILDSPDRQLTLNEIYNWFTRVFAYFRRNAATWKVQFHHDLYSFF</sequence>
<keyword evidence="2" id="KW-0805">Transcription regulation</keyword>
<proteinExistence type="predicted"/>
<dbReference type="PANTHER" id="PTHR45796">
    <property type="entry name" value="FORKHEAD BOX P, ISOFORM C"/>
    <property type="match status" value="1"/>
</dbReference>
<keyword evidence="3 6" id="KW-0238">DNA-binding</keyword>
<dbReference type="Gene3D" id="1.20.5.340">
    <property type="match status" value="1"/>
</dbReference>
<dbReference type="Pfam" id="PF00250">
    <property type="entry name" value="Forkhead"/>
    <property type="match status" value="1"/>
</dbReference>
<feature type="compositionally biased region" description="Polar residues" evidence="7">
    <location>
        <begin position="23"/>
        <end position="36"/>
    </location>
</feature>
<dbReference type="SMART" id="SM00339">
    <property type="entry name" value="FH"/>
    <property type="match status" value="1"/>
</dbReference>
<reference evidence="9 10" key="1">
    <citation type="journal article" date="2017" name="PLoS Biol.">
        <title>The sea cucumber genome provides insights into morphological evolution and visceral regeneration.</title>
        <authorList>
            <person name="Zhang X."/>
            <person name="Sun L."/>
            <person name="Yuan J."/>
            <person name="Sun Y."/>
            <person name="Gao Y."/>
            <person name="Zhang L."/>
            <person name="Li S."/>
            <person name="Dai H."/>
            <person name="Hamel J.F."/>
            <person name="Liu C."/>
            <person name="Yu Y."/>
            <person name="Liu S."/>
            <person name="Lin W."/>
            <person name="Guo K."/>
            <person name="Jin S."/>
            <person name="Xu P."/>
            <person name="Storey K.B."/>
            <person name="Huan P."/>
            <person name="Zhang T."/>
            <person name="Zhou Y."/>
            <person name="Zhang J."/>
            <person name="Lin C."/>
            <person name="Li X."/>
            <person name="Xing L."/>
            <person name="Huo D."/>
            <person name="Sun M."/>
            <person name="Wang L."/>
            <person name="Mercier A."/>
            <person name="Li F."/>
            <person name="Yang H."/>
            <person name="Xiang J."/>
        </authorList>
    </citation>
    <scope>NUCLEOTIDE SEQUENCE [LARGE SCALE GENOMIC DNA]</scope>
    <source>
        <strain evidence="9">Shaxun</strain>
        <tissue evidence="9">Muscle</tissue>
    </source>
</reference>
<evidence type="ECO:0000256" key="2">
    <source>
        <dbReference type="ARBA" id="ARBA00023015"/>
    </source>
</evidence>
<dbReference type="InterPro" id="IPR036390">
    <property type="entry name" value="WH_DNA-bd_sf"/>
</dbReference>
<evidence type="ECO:0000259" key="8">
    <source>
        <dbReference type="PROSITE" id="PS50039"/>
    </source>
</evidence>
<feature type="DNA-binding region" description="Fork-head" evidence="6">
    <location>
        <begin position="329"/>
        <end position="381"/>
    </location>
</feature>
<feature type="region of interest" description="Disordered" evidence="7">
    <location>
        <begin position="15"/>
        <end position="36"/>
    </location>
</feature>
<dbReference type="InterPro" id="IPR036388">
    <property type="entry name" value="WH-like_DNA-bd_sf"/>
</dbReference>
<feature type="compositionally biased region" description="Basic and acidic residues" evidence="7">
    <location>
        <begin position="152"/>
        <end position="162"/>
    </location>
</feature>
<evidence type="ECO:0000256" key="5">
    <source>
        <dbReference type="ARBA" id="ARBA00023242"/>
    </source>
</evidence>
<dbReference type="AlphaFoldDB" id="A0A2G8JTZ4"/>
<organism evidence="9 10">
    <name type="scientific">Stichopus japonicus</name>
    <name type="common">Sea cucumber</name>
    <dbReference type="NCBI Taxonomy" id="307972"/>
    <lineage>
        <taxon>Eukaryota</taxon>
        <taxon>Metazoa</taxon>
        <taxon>Echinodermata</taxon>
        <taxon>Eleutherozoa</taxon>
        <taxon>Echinozoa</taxon>
        <taxon>Holothuroidea</taxon>
        <taxon>Aspidochirotacea</taxon>
        <taxon>Aspidochirotida</taxon>
        <taxon>Stichopodidae</taxon>
        <taxon>Apostichopus</taxon>
    </lineage>
</organism>
<dbReference type="Gene3D" id="1.10.10.10">
    <property type="entry name" value="Winged helix-like DNA-binding domain superfamily/Winged helix DNA-binding domain"/>
    <property type="match status" value="1"/>
</dbReference>
<feature type="domain" description="Fork-head" evidence="8">
    <location>
        <begin position="329"/>
        <end position="381"/>
    </location>
</feature>
<dbReference type="InterPro" id="IPR032354">
    <property type="entry name" value="FOXP-CC"/>
</dbReference>
<evidence type="ECO:0000256" key="7">
    <source>
        <dbReference type="SAM" id="MobiDB-lite"/>
    </source>
</evidence>
<evidence type="ECO:0000256" key="1">
    <source>
        <dbReference type="ARBA" id="ARBA00004123"/>
    </source>
</evidence>
<evidence type="ECO:0000256" key="4">
    <source>
        <dbReference type="ARBA" id="ARBA00023163"/>
    </source>
</evidence>
<dbReference type="STRING" id="307972.A0A2G8JTZ4"/>
<keyword evidence="5 6" id="KW-0539">Nucleus</keyword>
<evidence type="ECO:0000256" key="6">
    <source>
        <dbReference type="PROSITE-ProRule" id="PRU00089"/>
    </source>
</evidence>
<dbReference type="GO" id="GO:0001227">
    <property type="term" value="F:DNA-binding transcription repressor activity, RNA polymerase II-specific"/>
    <property type="evidence" value="ECO:0007669"/>
    <property type="project" value="TreeGrafter"/>
</dbReference>
<gene>
    <name evidence="9" type="ORF">BSL78_23921</name>
</gene>
<keyword evidence="10" id="KW-1185">Reference proteome</keyword>
<dbReference type="OrthoDB" id="5830876at2759"/>
<dbReference type="SUPFAM" id="SSF46785">
    <property type="entry name" value="Winged helix' DNA-binding domain"/>
    <property type="match status" value="1"/>
</dbReference>
<dbReference type="InterPro" id="IPR050998">
    <property type="entry name" value="FOXP"/>
</dbReference>
<protein>
    <submittedName>
        <fullName evidence="9">Forkhead transcription factor P</fullName>
    </submittedName>
</protein>
<dbReference type="PANTHER" id="PTHR45796:SF4">
    <property type="entry name" value="FORKHEAD BOX P, ISOFORM C"/>
    <property type="match status" value="1"/>
</dbReference>
<dbReference type="GO" id="GO:0000978">
    <property type="term" value="F:RNA polymerase II cis-regulatory region sequence-specific DNA binding"/>
    <property type="evidence" value="ECO:0007669"/>
    <property type="project" value="TreeGrafter"/>
</dbReference>
<dbReference type="InterPro" id="IPR001766">
    <property type="entry name" value="Fork_head_dom"/>
</dbReference>
<evidence type="ECO:0000256" key="3">
    <source>
        <dbReference type="ARBA" id="ARBA00023125"/>
    </source>
</evidence>
<comment type="subcellular location">
    <subcellularLocation>
        <location evidence="1 6">Nucleus</location>
    </subcellularLocation>
</comment>
<dbReference type="Proteomes" id="UP000230750">
    <property type="component" value="Unassembled WGS sequence"/>
</dbReference>
<accession>A0A2G8JTZ4</accession>
<feature type="region of interest" description="Disordered" evidence="7">
    <location>
        <begin position="150"/>
        <end position="187"/>
    </location>
</feature>
<name>A0A2G8JTZ4_STIJA</name>
<evidence type="ECO:0000313" key="10">
    <source>
        <dbReference type="Proteomes" id="UP000230750"/>
    </source>
</evidence>
<dbReference type="GO" id="GO:0005634">
    <property type="term" value="C:nucleus"/>
    <property type="evidence" value="ECO:0007669"/>
    <property type="project" value="UniProtKB-SubCell"/>
</dbReference>
<dbReference type="FunFam" id="1.20.5.340:FF:000005">
    <property type="entry name" value="Forkhead box P1, isoform CRA_f"/>
    <property type="match status" value="1"/>
</dbReference>
<keyword evidence="4" id="KW-0804">Transcription</keyword>
<comment type="caution">
    <text evidence="9">The sequence shown here is derived from an EMBL/GenBank/DDBJ whole genome shotgun (WGS) entry which is preliminary data.</text>
</comment>
<dbReference type="PRINTS" id="PR00053">
    <property type="entry name" value="FORKHEAD"/>
</dbReference>